<dbReference type="GO" id="GO:0016491">
    <property type="term" value="F:oxidoreductase activity"/>
    <property type="evidence" value="ECO:0007669"/>
    <property type="project" value="InterPro"/>
</dbReference>
<name>A0A6J7IP18_9ZZZZ</name>
<proteinExistence type="predicted"/>
<dbReference type="Gene3D" id="3.30.70.100">
    <property type="match status" value="1"/>
</dbReference>
<sequence>MDKVVALVRSASGAADQQQRDAVWPEIDAGCRTLAATQPGIAGLVVSRVIRPFADTDPLLALVEIWAEAPDADALLDIIIPSAAREGRALTVTTATCSVIILRQVLDYARPGSRWSIKLAGTAIRRADFEPDAFFEYWTTVHAPIGRNVPGVGGYTVSRVRQGRIGEEAADAIIEQWYVNEQAFDDAQSTEPAQAAWADVSNYAMTTGVAFWLMTESVIIEPPATGLGTLDL</sequence>
<evidence type="ECO:0000313" key="2">
    <source>
        <dbReference type="EMBL" id="CAB4932501.1"/>
    </source>
</evidence>
<protein>
    <submittedName>
        <fullName evidence="2">Unannotated protein</fullName>
    </submittedName>
</protein>
<reference evidence="2" key="1">
    <citation type="submission" date="2020-05" db="EMBL/GenBank/DDBJ databases">
        <authorList>
            <person name="Chiriac C."/>
            <person name="Salcher M."/>
            <person name="Ghai R."/>
            <person name="Kavagutti S V."/>
        </authorList>
    </citation>
    <scope>NUCLEOTIDE SEQUENCE</scope>
</reference>
<gene>
    <name evidence="2" type="ORF">UFOPK3773_00333</name>
</gene>
<dbReference type="EMBL" id="CAFBNF010000020">
    <property type="protein sequence ID" value="CAB4932501.1"/>
    <property type="molecule type" value="Genomic_DNA"/>
</dbReference>
<organism evidence="2">
    <name type="scientific">freshwater metagenome</name>
    <dbReference type="NCBI Taxonomy" id="449393"/>
    <lineage>
        <taxon>unclassified sequences</taxon>
        <taxon>metagenomes</taxon>
        <taxon>ecological metagenomes</taxon>
    </lineage>
</organism>
<accession>A0A6J7IP18</accession>
<dbReference type="InterPro" id="IPR009799">
    <property type="entry name" value="EthD_dom"/>
</dbReference>
<dbReference type="SUPFAM" id="SSF54909">
    <property type="entry name" value="Dimeric alpha+beta barrel"/>
    <property type="match status" value="1"/>
</dbReference>
<dbReference type="Pfam" id="PF07110">
    <property type="entry name" value="EthD"/>
    <property type="match status" value="1"/>
</dbReference>
<dbReference type="NCBIfam" id="TIGR02118">
    <property type="entry name" value="EthD family reductase"/>
    <property type="match status" value="1"/>
</dbReference>
<dbReference type="InterPro" id="IPR011008">
    <property type="entry name" value="Dimeric_a/b-barrel"/>
</dbReference>
<evidence type="ECO:0000259" key="1">
    <source>
        <dbReference type="Pfam" id="PF07110"/>
    </source>
</evidence>
<dbReference type="AlphaFoldDB" id="A0A6J7IP18"/>
<feature type="domain" description="EthD" evidence="1">
    <location>
        <begin position="128"/>
        <end position="204"/>
    </location>
</feature>